<dbReference type="AlphaFoldDB" id="A0A5B8XVG1"/>
<dbReference type="KEGG" id="bbae:FRD01_17060"/>
<dbReference type="OrthoDB" id="9807213at2"/>
<dbReference type="PANTHER" id="PTHR47683:SF2">
    <property type="entry name" value="RNA-BINDING S4 DOMAIN-CONTAINING PROTEIN"/>
    <property type="match status" value="1"/>
</dbReference>
<evidence type="ECO:0000313" key="7">
    <source>
        <dbReference type="Proteomes" id="UP000321595"/>
    </source>
</evidence>
<dbReference type="SMART" id="SM00363">
    <property type="entry name" value="S4"/>
    <property type="match status" value="1"/>
</dbReference>
<evidence type="ECO:0000256" key="1">
    <source>
        <dbReference type="ARBA" id="ARBA00008348"/>
    </source>
</evidence>
<name>A0A5B8XVG1_9DELT</name>
<accession>A0A5B8XVG1</accession>
<protein>
    <recommendedName>
        <fullName evidence="4">Pseudouridine synthase</fullName>
        <ecNumber evidence="4">5.4.99.-</ecNumber>
    </recommendedName>
</protein>
<dbReference type="SUPFAM" id="SSF55174">
    <property type="entry name" value="Alpha-L RNA-binding motif"/>
    <property type="match status" value="1"/>
</dbReference>
<dbReference type="RefSeq" id="WP_146961768.1">
    <property type="nucleotide sequence ID" value="NZ_CP042467.1"/>
</dbReference>
<dbReference type="Gene3D" id="3.30.70.1560">
    <property type="entry name" value="Alpha-L RNA-binding motif"/>
    <property type="match status" value="1"/>
</dbReference>
<sequence length="228" mass="25222">MERLDKILARRGAASRQAAQRLCRQGRVRVGGMVVRDPSQKVDGSLEVLVDGEAYEEAPLFAIYHKPVGVQSSMADNWGREDLQEVLPEAWQSVMHPVGRLDADTSGLLLFSSDGKLTQKLLHPKHEVPRVYEALVENPVDEARLRTTLAAGVETAEGVFSAGLLSVDGQTLRLEVSEGKYRMVRRILANSGHPVVKLHRVSYGGFELGNLEPGALRACEESEWEWLL</sequence>
<evidence type="ECO:0000259" key="5">
    <source>
        <dbReference type="SMART" id="SM00363"/>
    </source>
</evidence>
<keyword evidence="3" id="KW-0694">RNA-binding</keyword>
<dbReference type="InterPro" id="IPR020103">
    <property type="entry name" value="PsdUridine_synth_cat_dom_sf"/>
</dbReference>
<comment type="similarity">
    <text evidence="1 4">Belongs to the pseudouridine synthase RsuA family.</text>
</comment>
<organism evidence="6 7">
    <name type="scientific">Microvenator marinus</name>
    <dbReference type="NCBI Taxonomy" id="2600177"/>
    <lineage>
        <taxon>Bacteria</taxon>
        <taxon>Deltaproteobacteria</taxon>
        <taxon>Bradymonadales</taxon>
        <taxon>Microvenatoraceae</taxon>
        <taxon>Microvenator</taxon>
    </lineage>
</organism>
<dbReference type="InterPro" id="IPR020094">
    <property type="entry name" value="TruA/RsuA/RluB/E/F_N"/>
</dbReference>
<evidence type="ECO:0000313" key="6">
    <source>
        <dbReference type="EMBL" id="QED28918.1"/>
    </source>
</evidence>
<dbReference type="NCBIfam" id="TIGR00093">
    <property type="entry name" value="pseudouridine synthase"/>
    <property type="match status" value="1"/>
</dbReference>
<keyword evidence="2 4" id="KW-0413">Isomerase</keyword>
<dbReference type="InterPro" id="IPR018496">
    <property type="entry name" value="PsdUridine_synth_RsuA/RluB_CS"/>
</dbReference>
<dbReference type="PROSITE" id="PS01149">
    <property type="entry name" value="PSI_RSU"/>
    <property type="match status" value="1"/>
</dbReference>
<reference evidence="6 7" key="1">
    <citation type="submission" date="2019-08" db="EMBL/GenBank/DDBJ databases">
        <authorList>
            <person name="Liang Q."/>
        </authorList>
    </citation>
    <scope>NUCLEOTIDE SEQUENCE [LARGE SCALE GENOMIC DNA]</scope>
    <source>
        <strain evidence="6 7">V1718</strain>
    </source>
</reference>
<dbReference type="EMBL" id="CP042467">
    <property type="protein sequence ID" value="QED28918.1"/>
    <property type="molecule type" value="Genomic_DNA"/>
</dbReference>
<dbReference type="SUPFAM" id="SSF55120">
    <property type="entry name" value="Pseudouridine synthase"/>
    <property type="match status" value="1"/>
</dbReference>
<dbReference type="CDD" id="cd00165">
    <property type="entry name" value="S4"/>
    <property type="match status" value="1"/>
</dbReference>
<gene>
    <name evidence="6" type="ORF">FRD01_17060</name>
</gene>
<feature type="domain" description="RNA-binding S4" evidence="5">
    <location>
        <begin position="2"/>
        <end position="59"/>
    </location>
</feature>
<proteinExistence type="inferred from homology"/>
<dbReference type="GO" id="GO:0003723">
    <property type="term" value="F:RNA binding"/>
    <property type="evidence" value="ECO:0007669"/>
    <property type="project" value="UniProtKB-KW"/>
</dbReference>
<dbReference type="InterPro" id="IPR002942">
    <property type="entry name" value="S4_RNA-bd"/>
</dbReference>
<evidence type="ECO:0000256" key="2">
    <source>
        <dbReference type="ARBA" id="ARBA00023235"/>
    </source>
</evidence>
<keyword evidence="7" id="KW-1185">Reference proteome</keyword>
<dbReference type="GO" id="GO:0120159">
    <property type="term" value="F:rRNA pseudouridine synthase activity"/>
    <property type="evidence" value="ECO:0007669"/>
    <property type="project" value="UniProtKB-ARBA"/>
</dbReference>
<dbReference type="EC" id="5.4.99.-" evidence="4"/>
<dbReference type="PROSITE" id="PS50889">
    <property type="entry name" value="S4"/>
    <property type="match status" value="1"/>
</dbReference>
<dbReference type="Gene3D" id="3.30.70.580">
    <property type="entry name" value="Pseudouridine synthase I, catalytic domain, N-terminal subdomain"/>
    <property type="match status" value="1"/>
</dbReference>
<dbReference type="Proteomes" id="UP000321595">
    <property type="component" value="Chromosome"/>
</dbReference>
<dbReference type="InterPro" id="IPR000748">
    <property type="entry name" value="PsdUridine_synth_RsuA/RluB/E/F"/>
</dbReference>
<dbReference type="PANTHER" id="PTHR47683">
    <property type="entry name" value="PSEUDOURIDINE SYNTHASE FAMILY PROTEIN-RELATED"/>
    <property type="match status" value="1"/>
</dbReference>
<dbReference type="Gene3D" id="3.10.290.10">
    <property type="entry name" value="RNA-binding S4 domain"/>
    <property type="match status" value="1"/>
</dbReference>
<dbReference type="InterPro" id="IPR036986">
    <property type="entry name" value="S4_RNA-bd_sf"/>
</dbReference>
<evidence type="ECO:0000256" key="4">
    <source>
        <dbReference type="RuleBase" id="RU003887"/>
    </source>
</evidence>
<dbReference type="GO" id="GO:0000455">
    <property type="term" value="P:enzyme-directed rRNA pseudouridine synthesis"/>
    <property type="evidence" value="ECO:0007669"/>
    <property type="project" value="UniProtKB-ARBA"/>
</dbReference>
<dbReference type="InterPro" id="IPR006145">
    <property type="entry name" value="PsdUridine_synth_RsuA/RluA"/>
</dbReference>
<dbReference type="Pfam" id="PF01479">
    <property type="entry name" value="S4"/>
    <property type="match status" value="1"/>
</dbReference>
<dbReference type="InterPro" id="IPR042092">
    <property type="entry name" value="PsdUridine_s_RsuA/RluB/E/F_cat"/>
</dbReference>
<dbReference type="Pfam" id="PF00849">
    <property type="entry name" value="PseudoU_synth_2"/>
    <property type="match status" value="1"/>
</dbReference>
<dbReference type="InterPro" id="IPR050343">
    <property type="entry name" value="RsuA_PseudoU_synthase"/>
</dbReference>
<evidence type="ECO:0000256" key="3">
    <source>
        <dbReference type="PROSITE-ProRule" id="PRU00182"/>
    </source>
</evidence>